<dbReference type="Proteomes" id="UP000253426">
    <property type="component" value="Unassembled WGS sequence"/>
</dbReference>
<name>A0A366HE93_9BACT</name>
<gene>
    <name evidence="2" type="ORF">DES53_10887</name>
</gene>
<organism evidence="2 3">
    <name type="scientific">Roseimicrobium gellanilyticum</name>
    <dbReference type="NCBI Taxonomy" id="748857"/>
    <lineage>
        <taxon>Bacteria</taxon>
        <taxon>Pseudomonadati</taxon>
        <taxon>Verrucomicrobiota</taxon>
        <taxon>Verrucomicrobiia</taxon>
        <taxon>Verrucomicrobiales</taxon>
        <taxon>Verrucomicrobiaceae</taxon>
        <taxon>Roseimicrobium</taxon>
    </lineage>
</organism>
<dbReference type="EMBL" id="QNRR01000008">
    <property type="protein sequence ID" value="RBP40380.1"/>
    <property type="molecule type" value="Genomic_DNA"/>
</dbReference>
<keyword evidence="3" id="KW-1185">Reference proteome</keyword>
<keyword evidence="1" id="KW-0732">Signal</keyword>
<accession>A0A366HE93</accession>
<feature type="chain" id="PRO_5016951564" evidence="1">
    <location>
        <begin position="20"/>
        <end position="128"/>
    </location>
</feature>
<evidence type="ECO:0000313" key="2">
    <source>
        <dbReference type="EMBL" id="RBP40380.1"/>
    </source>
</evidence>
<protein>
    <submittedName>
        <fullName evidence="2">Uncharacterized protein</fullName>
    </submittedName>
</protein>
<proteinExistence type="predicted"/>
<evidence type="ECO:0000256" key="1">
    <source>
        <dbReference type="SAM" id="SignalP"/>
    </source>
</evidence>
<dbReference type="RefSeq" id="WP_113960252.1">
    <property type="nucleotide sequence ID" value="NZ_QNRR01000008.1"/>
</dbReference>
<feature type="signal peptide" evidence="1">
    <location>
        <begin position="1"/>
        <end position="19"/>
    </location>
</feature>
<evidence type="ECO:0000313" key="3">
    <source>
        <dbReference type="Proteomes" id="UP000253426"/>
    </source>
</evidence>
<dbReference type="AlphaFoldDB" id="A0A366HE93"/>
<reference evidence="2 3" key="1">
    <citation type="submission" date="2018-06" db="EMBL/GenBank/DDBJ databases">
        <title>Genomic Encyclopedia of Type Strains, Phase IV (KMG-IV): sequencing the most valuable type-strain genomes for metagenomic binning, comparative biology and taxonomic classification.</title>
        <authorList>
            <person name="Goeker M."/>
        </authorList>
    </citation>
    <scope>NUCLEOTIDE SEQUENCE [LARGE SCALE GENOMIC DNA]</scope>
    <source>
        <strain evidence="2 3">DSM 25532</strain>
    </source>
</reference>
<comment type="caution">
    <text evidence="2">The sequence shown here is derived from an EMBL/GenBank/DDBJ whole genome shotgun (WGS) entry which is preliminary data.</text>
</comment>
<sequence length="128" mass="14633">MKTASIICALLVTLHVCHAAEKEESLADIHREREAVLKAIVEEFEHEASLGRGKATDLAEAQIDLLHFRMEKAKDAAEKKEHQRKIVAIVQQLYSTVEMLSRENRVEGMKVLKAKERLLAEKQRLMEM</sequence>